<keyword evidence="3" id="KW-1185">Reference proteome</keyword>
<protein>
    <submittedName>
        <fullName evidence="2">Uncharacterized protein</fullName>
    </submittedName>
</protein>
<organism evidence="2 3">
    <name type="scientific">Gossypium arboreum</name>
    <name type="common">Tree cotton</name>
    <name type="synonym">Gossypium nanking</name>
    <dbReference type="NCBI Taxonomy" id="29729"/>
    <lineage>
        <taxon>Eukaryota</taxon>
        <taxon>Viridiplantae</taxon>
        <taxon>Streptophyta</taxon>
        <taxon>Embryophyta</taxon>
        <taxon>Tracheophyta</taxon>
        <taxon>Spermatophyta</taxon>
        <taxon>Magnoliopsida</taxon>
        <taxon>eudicotyledons</taxon>
        <taxon>Gunneridae</taxon>
        <taxon>Pentapetalae</taxon>
        <taxon>rosids</taxon>
        <taxon>malvids</taxon>
        <taxon>Malvales</taxon>
        <taxon>Malvaceae</taxon>
        <taxon>Malvoideae</taxon>
        <taxon>Gossypium</taxon>
    </lineage>
</organism>
<accession>A0ABR0PMJ4</accession>
<evidence type="ECO:0000313" key="3">
    <source>
        <dbReference type="Proteomes" id="UP001358586"/>
    </source>
</evidence>
<feature type="compositionally biased region" description="Acidic residues" evidence="1">
    <location>
        <begin position="9"/>
        <end position="22"/>
    </location>
</feature>
<dbReference type="Proteomes" id="UP001358586">
    <property type="component" value="Chromosome 6"/>
</dbReference>
<dbReference type="EMBL" id="JARKNE010000006">
    <property type="protein sequence ID" value="KAK5825649.1"/>
    <property type="molecule type" value="Genomic_DNA"/>
</dbReference>
<comment type="caution">
    <text evidence="2">The sequence shown here is derived from an EMBL/GenBank/DDBJ whole genome shotgun (WGS) entry which is preliminary data.</text>
</comment>
<gene>
    <name evidence="2" type="ORF">PVK06_020506</name>
</gene>
<sequence length="76" mass="8929">MLLDQRVEESEDHEKEEEDPTEIEPMQLAEIPDKAKQMEPKAEPNVATSMFRTPSPHLDLQDELSKLMDIIQHMQW</sequence>
<reference evidence="2 3" key="1">
    <citation type="submission" date="2023-03" db="EMBL/GenBank/DDBJ databases">
        <title>WGS of Gossypium arboreum.</title>
        <authorList>
            <person name="Yu D."/>
        </authorList>
    </citation>
    <scope>NUCLEOTIDE SEQUENCE [LARGE SCALE GENOMIC DNA]</scope>
    <source>
        <tissue evidence="2">Leaf</tissue>
    </source>
</reference>
<proteinExistence type="predicted"/>
<evidence type="ECO:0000256" key="1">
    <source>
        <dbReference type="SAM" id="MobiDB-lite"/>
    </source>
</evidence>
<evidence type="ECO:0000313" key="2">
    <source>
        <dbReference type="EMBL" id="KAK5825649.1"/>
    </source>
</evidence>
<feature type="region of interest" description="Disordered" evidence="1">
    <location>
        <begin position="1"/>
        <end position="25"/>
    </location>
</feature>
<name>A0ABR0PMJ4_GOSAR</name>